<keyword evidence="2" id="KW-0521">NADP</keyword>
<dbReference type="OrthoDB" id="3609at2759"/>
<dbReference type="GO" id="GO:0015940">
    <property type="term" value="P:pantothenate biosynthetic process"/>
    <property type="evidence" value="ECO:0007669"/>
    <property type="project" value="InterPro"/>
</dbReference>
<evidence type="ECO:0000256" key="1">
    <source>
        <dbReference type="ARBA" id="ARBA00007870"/>
    </source>
</evidence>
<name>A0A0X8HS95_9SACH</name>
<feature type="domain" description="Ketopantoate reductase C-terminal" evidence="5">
    <location>
        <begin position="205"/>
        <end position="331"/>
    </location>
</feature>
<dbReference type="Gene3D" id="1.10.1040.10">
    <property type="entry name" value="N-(1-d-carboxylethyl)-l-norvaline Dehydrogenase, domain 2"/>
    <property type="match status" value="1"/>
</dbReference>
<dbReference type="InterPro" id="IPR013332">
    <property type="entry name" value="KPR_N"/>
</dbReference>
<keyword evidence="3" id="KW-0560">Oxidoreductase</keyword>
<evidence type="ECO:0000259" key="5">
    <source>
        <dbReference type="Pfam" id="PF08546"/>
    </source>
</evidence>
<evidence type="ECO:0000313" key="7">
    <source>
        <dbReference type="Proteomes" id="UP000243052"/>
    </source>
</evidence>
<dbReference type="Proteomes" id="UP000243052">
    <property type="component" value="Chromosome iv"/>
</dbReference>
<dbReference type="Gene3D" id="3.40.50.720">
    <property type="entry name" value="NAD(P)-binding Rossmann-like Domain"/>
    <property type="match status" value="1"/>
</dbReference>
<dbReference type="FunFam" id="1.10.1040.10:FF:000017">
    <property type="entry name" value="2-dehydropantoate 2-reductase"/>
    <property type="match status" value="1"/>
</dbReference>
<dbReference type="NCBIfam" id="TIGR00745">
    <property type="entry name" value="apbA_panE"/>
    <property type="match status" value="1"/>
</dbReference>
<dbReference type="AlphaFoldDB" id="A0A0X8HS95"/>
<reference evidence="6 7" key="1">
    <citation type="submission" date="2016-01" db="EMBL/GenBank/DDBJ databases">
        <title>Genome sequence of the yeast Holleya sinecauda.</title>
        <authorList>
            <person name="Dietrich F.S."/>
        </authorList>
    </citation>
    <scope>NUCLEOTIDE SEQUENCE [LARGE SCALE GENOMIC DNA]</scope>
    <source>
        <strain evidence="6 7">ATCC 58844</strain>
    </source>
</reference>
<dbReference type="EMBL" id="CP014244">
    <property type="protein sequence ID" value="AMD20495.1"/>
    <property type="molecule type" value="Genomic_DNA"/>
</dbReference>
<sequence length="351" mass="39225">MSKNCLIIGAGAVGIVTAYSLAYNKRSKVSIVVRSDYDKITKDGILLDSSEYGVIEGWRPNKVYRDTRSVKEDGEFYDYVIVSMKSIPDVKFEETLSYVLQPVLDSNREISPDRLTSVMLIQNGIGIEMSVADHFDKQKYNYVLLSGVQKISATKVAPGHVLQQSLDNLTVGPFDQSDAVAIKSAQEFIEIYSNEKLNLVIFDDDVKASRWRKLLYNAVISPVSTLVALDAMRLFKFGEYENSTEENIIRPAMREVIAVAKSEGVTIEESLCDRFIDSAKTLTFKPSMCVDAENGRLMELEVLLGNPVRIAKKNGVPVPMLSLFYHLLMLLQNKIKESKGMIAIDQNGRIG</sequence>
<dbReference type="GO" id="GO:0005737">
    <property type="term" value="C:cytoplasm"/>
    <property type="evidence" value="ECO:0007669"/>
    <property type="project" value="TreeGrafter"/>
</dbReference>
<dbReference type="InterPro" id="IPR013752">
    <property type="entry name" value="KPA_reductase"/>
</dbReference>
<dbReference type="GeneID" id="28723741"/>
<evidence type="ECO:0000256" key="3">
    <source>
        <dbReference type="ARBA" id="ARBA00023002"/>
    </source>
</evidence>
<dbReference type="RefSeq" id="XP_017987491.1">
    <property type="nucleotide sequence ID" value="XM_018131931.1"/>
</dbReference>
<keyword evidence="7" id="KW-1185">Reference proteome</keyword>
<feature type="domain" description="Ketopantoate reductase N-terminal" evidence="4">
    <location>
        <begin position="6"/>
        <end position="175"/>
    </location>
</feature>
<dbReference type="SUPFAM" id="SSF48179">
    <property type="entry name" value="6-phosphogluconate dehydrogenase C-terminal domain-like"/>
    <property type="match status" value="1"/>
</dbReference>
<evidence type="ECO:0000259" key="4">
    <source>
        <dbReference type="Pfam" id="PF02558"/>
    </source>
</evidence>
<dbReference type="InterPro" id="IPR003710">
    <property type="entry name" value="ApbA"/>
</dbReference>
<evidence type="ECO:0000313" key="6">
    <source>
        <dbReference type="EMBL" id="AMD20495.1"/>
    </source>
</evidence>
<dbReference type="InterPro" id="IPR051402">
    <property type="entry name" value="KPR-Related"/>
</dbReference>
<organism evidence="6 7">
    <name type="scientific">Eremothecium sinecaudum</name>
    <dbReference type="NCBI Taxonomy" id="45286"/>
    <lineage>
        <taxon>Eukaryota</taxon>
        <taxon>Fungi</taxon>
        <taxon>Dikarya</taxon>
        <taxon>Ascomycota</taxon>
        <taxon>Saccharomycotina</taxon>
        <taxon>Saccharomycetes</taxon>
        <taxon>Saccharomycetales</taxon>
        <taxon>Saccharomycetaceae</taxon>
        <taxon>Eremothecium</taxon>
    </lineage>
</organism>
<dbReference type="Pfam" id="PF08546">
    <property type="entry name" value="ApbA_C"/>
    <property type="match status" value="1"/>
</dbReference>
<gene>
    <name evidence="6" type="ORF">AW171_hschr42388</name>
</gene>
<dbReference type="InterPro" id="IPR013328">
    <property type="entry name" value="6PGD_dom2"/>
</dbReference>
<accession>A0A0X8HS95</accession>
<dbReference type="STRING" id="45286.A0A0X8HS95"/>
<protein>
    <submittedName>
        <fullName evidence="6">HDL249Cp</fullName>
    </submittedName>
</protein>
<evidence type="ECO:0000256" key="2">
    <source>
        <dbReference type="ARBA" id="ARBA00022857"/>
    </source>
</evidence>
<dbReference type="PANTHER" id="PTHR21708:SF30">
    <property type="entry name" value="2-DEHYDROPANTOATE 2-REDUCTASE-RELATED"/>
    <property type="match status" value="1"/>
</dbReference>
<comment type="similarity">
    <text evidence="1">Belongs to the ketopantoate reductase family.</text>
</comment>
<dbReference type="Pfam" id="PF02558">
    <property type="entry name" value="ApbA"/>
    <property type="match status" value="1"/>
</dbReference>
<proteinExistence type="inferred from homology"/>
<dbReference type="InterPro" id="IPR008927">
    <property type="entry name" value="6-PGluconate_DH-like_C_sf"/>
</dbReference>
<dbReference type="PANTHER" id="PTHR21708">
    <property type="entry name" value="PROBABLE 2-DEHYDROPANTOATE 2-REDUCTASE"/>
    <property type="match status" value="1"/>
</dbReference>
<dbReference type="GO" id="GO:0008677">
    <property type="term" value="F:2-dehydropantoate 2-reductase activity"/>
    <property type="evidence" value="ECO:0007669"/>
    <property type="project" value="InterPro"/>
</dbReference>